<dbReference type="PANTHER" id="PTHR11280:SF5">
    <property type="entry name" value="GLUCOSAMINE-6-PHOSPHATE ISOMERASE"/>
    <property type="match status" value="1"/>
</dbReference>
<keyword evidence="5" id="KW-1185">Reference proteome</keyword>
<keyword evidence="1" id="KW-0378">Hydrolase</keyword>
<evidence type="ECO:0000313" key="5">
    <source>
        <dbReference type="Proteomes" id="UP000603641"/>
    </source>
</evidence>
<dbReference type="Proteomes" id="UP000603641">
    <property type="component" value="Unassembled WGS sequence"/>
</dbReference>
<evidence type="ECO:0000256" key="1">
    <source>
        <dbReference type="ARBA" id="ARBA00022801"/>
    </source>
</evidence>
<sequence>MIKIFEDEQAVTNQVAKEMMQHLLNDENPVFCLASGTTPKKSYLQFVGEAKNNPRLKDLRIVSLDEWVGIDRTSEGSCYQMLNKDLFSPLELRDSQIEFFDGTAPDFQNECHRIDRFIENNPITFSLMGVGMNGHIGLNEPGCSVLDHSCVVDLSEKTKIVAQKYFNQPTSLKKGITLGLGQIMKSKRVIVVMTGERKAEIAKEIIMNREAQLPAQVLLGYDHIDFYLDREAAKWIDEASLKKENDLHE</sequence>
<dbReference type="Gene3D" id="3.40.50.1360">
    <property type="match status" value="1"/>
</dbReference>
<proteinExistence type="predicted"/>
<dbReference type="SUPFAM" id="SSF100950">
    <property type="entry name" value="NagB/RpiA/CoA transferase-like"/>
    <property type="match status" value="1"/>
</dbReference>
<dbReference type="PANTHER" id="PTHR11280">
    <property type="entry name" value="GLUCOSAMINE-6-PHOSPHATE ISOMERASE"/>
    <property type="match status" value="1"/>
</dbReference>
<dbReference type="Pfam" id="PF01182">
    <property type="entry name" value="Glucosamine_iso"/>
    <property type="match status" value="1"/>
</dbReference>
<dbReference type="EMBL" id="JACSQM010000005">
    <property type="protein sequence ID" value="MBD7964886.1"/>
    <property type="molecule type" value="Genomic_DNA"/>
</dbReference>
<gene>
    <name evidence="4" type="ORF">H9648_12555</name>
</gene>
<dbReference type="RefSeq" id="WP_191754164.1">
    <property type="nucleotide sequence ID" value="NZ_JACSQM010000005.1"/>
</dbReference>
<evidence type="ECO:0000259" key="3">
    <source>
        <dbReference type="Pfam" id="PF01182"/>
    </source>
</evidence>
<evidence type="ECO:0000256" key="2">
    <source>
        <dbReference type="ARBA" id="ARBA00023277"/>
    </source>
</evidence>
<keyword evidence="2" id="KW-0119">Carbohydrate metabolism</keyword>
<reference evidence="4 5" key="1">
    <citation type="submission" date="2020-08" db="EMBL/GenBank/DDBJ databases">
        <title>A Genomic Blueprint of the Chicken Gut Microbiome.</title>
        <authorList>
            <person name="Gilroy R."/>
            <person name="Ravi A."/>
            <person name="Getino M."/>
            <person name="Pursley I."/>
            <person name="Horton D.L."/>
            <person name="Alikhan N.-F."/>
            <person name="Baker D."/>
            <person name="Gharbi K."/>
            <person name="Hall N."/>
            <person name="Watson M."/>
            <person name="Adriaenssens E.M."/>
            <person name="Foster-Nyarko E."/>
            <person name="Jarju S."/>
            <person name="Secka A."/>
            <person name="Antonio M."/>
            <person name="Oren A."/>
            <person name="Chaudhuri R."/>
            <person name="La Ragione R.M."/>
            <person name="Hildebrand F."/>
            <person name="Pallen M.J."/>
        </authorList>
    </citation>
    <scope>NUCLEOTIDE SEQUENCE [LARGE SCALE GENOMIC DNA]</scope>
    <source>
        <strain evidence="4 5">Sa2CUA10</strain>
    </source>
</reference>
<feature type="domain" description="Glucosamine/galactosamine-6-phosphate isomerase" evidence="3">
    <location>
        <begin position="9"/>
        <end position="218"/>
    </location>
</feature>
<organism evidence="4 5">
    <name type="scientific">Fictibacillus norfolkensis</name>
    <dbReference type="NCBI Taxonomy" id="2762233"/>
    <lineage>
        <taxon>Bacteria</taxon>
        <taxon>Bacillati</taxon>
        <taxon>Bacillota</taxon>
        <taxon>Bacilli</taxon>
        <taxon>Bacillales</taxon>
        <taxon>Fictibacillaceae</taxon>
        <taxon>Fictibacillus</taxon>
    </lineage>
</organism>
<evidence type="ECO:0000313" key="4">
    <source>
        <dbReference type="EMBL" id="MBD7964886.1"/>
    </source>
</evidence>
<dbReference type="InterPro" id="IPR004547">
    <property type="entry name" value="Glucosamine6P_isomerase"/>
</dbReference>
<dbReference type="InterPro" id="IPR006148">
    <property type="entry name" value="Glc/Gal-6P_isomerase"/>
</dbReference>
<comment type="caution">
    <text evidence="4">The sequence shown here is derived from an EMBL/GenBank/DDBJ whole genome shotgun (WGS) entry which is preliminary data.</text>
</comment>
<dbReference type="InterPro" id="IPR037171">
    <property type="entry name" value="NagB/RpiA_transferase-like"/>
</dbReference>
<accession>A0ABR8SN49</accession>
<protein>
    <submittedName>
        <fullName evidence="4">6-phosphogluconolactonase</fullName>
    </submittedName>
</protein>
<name>A0ABR8SN49_9BACL</name>